<gene>
    <name evidence="2" type="ORF">CBP51_15580</name>
</gene>
<feature type="transmembrane region" description="Helical" evidence="1">
    <location>
        <begin position="20"/>
        <end position="42"/>
    </location>
</feature>
<dbReference type="EMBL" id="NHNI01000002">
    <property type="protein sequence ID" value="OZY84596.1"/>
    <property type="molecule type" value="Genomic_DNA"/>
</dbReference>
<evidence type="ECO:0000313" key="3">
    <source>
        <dbReference type="Proteomes" id="UP000216101"/>
    </source>
</evidence>
<reference evidence="3" key="1">
    <citation type="submission" date="2017-05" db="EMBL/GenBank/DDBJ databases">
        <authorList>
            <person name="Barney B.M."/>
        </authorList>
    </citation>
    <scope>NUCLEOTIDE SEQUENCE [LARGE SCALE GENOMIC DNA]</scope>
    <source>
        <strain evidence="3">PSBB022</strain>
    </source>
</reference>
<dbReference type="PANTHER" id="PTHR39327">
    <property type="match status" value="1"/>
</dbReference>
<evidence type="ECO:0000313" key="2">
    <source>
        <dbReference type="EMBL" id="OZY84596.1"/>
    </source>
</evidence>
<dbReference type="AlphaFoldDB" id="A0A266Q4N5"/>
<dbReference type="Gene3D" id="3.10.620.30">
    <property type="match status" value="1"/>
</dbReference>
<dbReference type="InterPro" id="IPR038765">
    <property type="entry name" value="Papain-like_cys_pep_sf"/>
</dbReference>
<name>A0A266Q4N5_9GAMM</name>
<sequence length="239" mass="27072">MPVHRINSLWLKHISSARPVVRVIGYCIALAFALCSALFVAAELNPQKMQAVMQSRYGSDGVALLGAWNRMLDSSRSLDNREKITQVNDFFNRHIRYTDDVTLWQKSDYWATPLETMGVRAGDCEDFTIAKYMSLLELGIPTEQLRLIYVRAQIGGAQSKRFQAHMVLGYYSSADAEPLILDNLISRIEPASKRPDLRPVFSFNSEGLWVGNSAQSQADPTARLSRWRDLLARVREEGF</sequence>
<proteinExistence type="predicted"/>
<keyword evidence="3" id="KW-1185">Reference proteome</keyword>
<dbReference type="RefSeq" id="WP_078042387.1">
    <property type="nucleotide sequence ID" value="NZ_NHNI01000002.1"/>
</dbReference>
<keyword evidence="1" id="KW-0812">Transmembrane</keyword>
<comment type="caution">
    <text evidence="2">The sequence shown here is derived from an EMBL/GenBank/DDBJ whole genome shotgun (WGS) entry which is preliminary data.</text>
</comment>
<dbReference type="Pfam" id="PF06035">
    <property type="entry name" value="Peptidase_C93"/>
    <property type="match status" value="1"/>
</dbReference>
<dbReference type="PANTHER" id="PTHR39327:SF1">
    <property type="entry name" value="BLR5470 PROTEIN"/>
    <property type="match status" value="1"/>
</dbReference>
<organism evidence="2 3">
    <name type="scientific">Cellvibrio mixtus</name>
    <dbReference type="NCBI Taxonomy" id="39650"/>
    <lineage>
        <taxon>Bacteria</taxon>
        <taxon>Pseudomonadati</taxon>
        <taxon>Pseudomonadota</taxon>
        <taxon>Gammaproteobacteria</taxon>
        <taxon>Cellvibrionales</taxon>
        <taxon>Cellvibrionaceae</taxon>
        <taxon>Cellvibrio</taxon>
    </lineage>
</organism>
<keyword evidence="1" id="KW-0472">Membrane</keyword>
<accession>A0A266Q4N5</accession>
<protein>
    <submittedName>
        <fullName evidence="2">Transglutaminase</fullName>
    </submittedName>
</protein>
<dbReference type="SUPFAM" id="SSF54001">
    <property type="entry name" value="Cysteine proteinases"/>
    <property type="match status" value="1"/>
</dbReference>
<dbReference type="InterPro" id="IPR010319">
    <property type="entry name" value="Transglutaminase-like_Cys_pept"/>
</dbReference>
<keyword evidence="1" id="KW-1133">Transmembrane helix</keyword>
<evidence type="ECO:0000256" key="1">
    <source>
        <dbReference type="SAM" id="Phobius"/>
    </source>
</evidence>
<dbReference type="Proteomes" id="UP000216101">
    <property type="component" value="Unassembled WGS sequence"/>
</dbReference>